<sequence length="500" mass="56446">MDLKYAQQIASYEVIKINTAYLNDLCMLLNMILKKDERIKAVKNKMKKNSSSEEVSAIVKTIVEQCSKVKTYVSSGKVNDLPKDLLPSQDVDMIHDMFSSYPPNHQFAKGSIYYDCKVSTLKHLKAFYKLSSMREILQGKSFNCFPLRRTFIPSYMTIDAYLKHANFEKPSSVLNVAAKAMKSQGERKTMMLRGMLFTDGVGMSVLKQNDDTKKGGGGAGRRTKAVDEEDFKYILAGVGKCVLIDPGRRDMLYSIETKSRKFKKLRESLKPDDVRAAKASLSKCKSSTVNGDKFAKYLQERAAVTPVLVKYYANVDIPAVETNLLPFRKMKLSSFINGQQADKRLARNLITKFGDDATLIIGNWSAGNVKFHEPIRDVGMRRMLAKQGFKIYLLDECKTSSLCPTCLSGELEKKQPTVQKPTMFGDQAGTISRRRLWNRDMVATLNFRHILFGLRENGKRPERFCRLNAPPSTGFKRKATSSASSRPTKKITNPLKLPLH</sequence>
<dbReference type="EMBL" id="KV921976">
    <property type="protein sequence ID" value="ORE04259.1"/>
    <property type="molecule type" value="Genomic_DNA"/>
</dbReference>
<accession>A0A1X0QWY6</accession>
<dbReference type="VEuPathDB" id="FungiDB:BCV72DRAFT_313290"/>
<evidence type="ECO:0000313" key="2">
    <source>
        <dbReference type="EMBL" id="ORE04259.1"/>
    </source>
</evidence>
<gene>
    <name evidence="2" type="ORF">BCV72DRAFT_313290</name>
</gene>
<organism evidence="2">
    <name type="scientific">Rhizopus microsporus var. microsporus</name>
    <dbReference type="NCBI Taxonomy" id="86635"/>
    <lineage>
        <taxon>Eukaryota</taxon>
        <taxon>Fungi</taxon>
        <taxon>Fungi incertae sedis</taxon>
        <taxon>Mucoromycota</taxon>
        <taxon>Mucoromycotina</taxon>
        <taxon>Mucoromycetes</taxon>
        <taxon>Mucorales</taxon>
        <taxon>Mucorineae</taxon>
        <taxon>Rhizopodaceae</taxon>
        <taxon>Rhizopus</taxon>
    </lineage>
</organism>
<reference evidence="2" key="1">
    <citation type="journal article" date="2016" name="Proc. Natl. Acad. Sci. U.S.A.">
        <title>Lipid metabolic changes in an early divergent fungus govern the establishment of a mutualistic symbiosis with endobacteria.</title>
        <authorList>
            <person name="Lastovetsky O.A."/>
            <person name="Gaspar M.L."/>
            <person name="Mondo S.J."/>
            <person name="LaButti K.M."/>
            <person name="Sandor L."/>
            <person name="Grigoriev I.V."/>
            <person name="Henry S.A."/>
            <person name="Pawlowska T.E."/>
        </authorList>
    </citation>
    <scope>NUCLEOTIDE SEQUENCE [LARGE SCALE GENOMIC DNA]</scope>
    <source>
        <strain evidence="2">ATCC 52814</strain>
    </source>
</reference>
<evidence type="ECO:0000256" key="1">
    <source>
        <dbReference type="SAM" id="MobiDB-lite"/>
    </source>
</evidence>
<proteinExistence type="predicted"/>
<protein>
    <submittedName>
        <fullName evidence="2">Uncharacterized protein</fullName>
    </submittedName>
</protein>
<dbReference type="Proteomes" id="UP000242414">
    <property type="component" value="Unassembled WGS sequence"/>
</dbReference>
<dbReference type="AlphaFoldDB" id="A0A1X0QWY6"/>
<feature type="region of interest" description="Disordered" evidence="1">
    <location>
        <begin position="467"/>
        <end position="500"/>
    </location>
</feature>
<name>A0A1X0QWY6_RHIZD</name>